<feature type="non-terminal residue" evidence="1">
    <location>
        <position position="200"/>
    </location>
</feature>
<name>A0A0D7AS36_9AGAR</name>
<gene>
    <name evidence="1" type="ORF">CYLTODRAFT_331800</name>
</gene>
<feature type="non-terminal residue" evidence="1">
    <location>
        <position position="1"/>
    </location>
</feature>
<sequence>LRTLNLEGIKVPGMIEKIIATLFADDTTIYLSSNDDFRELIKLLDQRCNASGAKFNIGKTVIIPIGSKQYRMEQYETRKLNPRQPERFPEGIPILRDGEPTRSLGAWVGNEVKQAAVWTKTINKVESALERWNKGHPTMEGRRLISLLTTGSMTQYMARVQGMPPDIENRLEKRTRKYLWEEKNTISVNKETLYAPKNEG</sequence>
<dbReference type="STRING" id="1314674.A0A0D7AS36"/>
<protein>
    <recommendedName>
        <fullName evidence="3">Reverse transcriptase domain-containing protein</fullName>
    </recommendedName>
</protein>
<dbReference type="Proteomes" id="UP000054007">
    <property type="component" value="Unassembled WGS sequence"/>
</dbReference>
<keyword evidence="2" id="KW-1185">Reference proteome</keyword>
<reference evidence="1 2" key="1">
    <citation type="journal article" date="2015" name="Fungal Genet. Biol.">
        <title>Evolution of novel wood decay mechanisms in Agaricales revealed by the genome sequences of Fistulina hepatica and Cylindrobasidium torrendii.</title>
        <authorList>
            <person name="Floudas D."/>
            <person name="Held B.W."/>
            <person name="Riley R."/>
            <person name="Nagy L.G."/>
            <person name="Koehler G."/>
            <person name="Ransdell A.S."/>
            <person name="Younus H."/>
            <person name="Chow J."/>
            <person name="Chiniquy J."/>
            <person name="Lipzen A."/>
            <person name="Tritt A."/>
            <person name="Sun H."/>
            <person name="Haridas S."/>
            <person name="LaButti K."/>
            <person name="Ohm R.A."/>
            <person name="Kues U."/>
            <person name="Blanchette R.A."/>
            <person name="Grigoriev I.V."/>
            <person name="Minto R.E."/>
            <person name="Hibbett D.S."/>
        </authorList>
    </citation>
    <scope>NUCLEOTIDE SEQUENCE [LARGE SCALE GENOMIC DNA]</scope>
    <source>
        <strain evidence="1 2">FP15055 ss-10</strain>
    </source>
</reference>
<organism evidence="1 2">
    <name type="scientific">Cylindrobasidium torrendii FP15055 ss-10</name>
    <dbReference type="NCBI Taxonomy" id="1314674"/>
    <lineage>
        <taxon>Eukaryota</taxon>
        <taxon>Fungi</taxon>
        <taxon>Dikarya</taxon>
        <taxon>Basidiomycota</taxon>
        <taxon>Agaricomycotina</taxon>
        <taxon>Agaricomycetes</taxon>
        <taxon>Agaricomycetidae</taxon>
        <taxon>Agaricales</taxon>
        <taxon>Marasmiineae</taxon>
        <taxon>Physalacriaceae</taxon>
        <taxon>Cylindrobasidium</taxon>
    </lineage>
</organism>
<evidence type="ECO:0000313" key="2">
    <source>
        <dbReference type="Proteomes" id="UP000054007"/>
    </source>
</evidence>
<dbReference type="EMBL" id="KN881090">
    <property type="protein sequence ID" value="KIY61032.1"/>
    <property type="molecule type" value="Genomic_DNA"/>
</dbReference>
<proteinExistence type="predicted"/>
<dbReference type="AlphaFoldDB" id="A0A0D7AS36"/>
<evidence type="ECO:0008006" key="3">
    <source>
        <dbReference type="Google" id="ProtNLM"/>
    </source>
</evidence>
<dbReference type="OrthoDB" id="2205812at2759"/>
<accession>A0A0D7AS36</accession>
<evidence type="ECO:0000313" key="1">
    <source>
        <dbReference type="EMBL" id="KIY61032.1"/>
    </source>
</evidence>